<comment type="similarity">
    <text evidence="10">Belongs to the DHHC palmitoyltransferase family.</text>
</comment>
<evidence type="ECO:0000256" key="6">
    <source>
        <dbReference type="ARBA" id="ARBA00023139"/>
    </source>
</evidence>
<evidence type="ECO:0000256" key="9">
    <source>
        <dbReference type="ARBA" id="ARBA00048048"/>
    </source>
</evidence>
<dbReference type="STRING" id="401625.A0A0P1BJY6"/>
<evidence type="ECO:0000313" key="14">
    <source>
        <dbReference type="Proteomes" id="UP000054845"/>
    </source>
</evidence>
<keyword evidence="2 10" id="KW-0808">Transferase</keyword>
<proteinExistence type="inferred from homology"/>
<feature type="transmembrane region" description="Helical" evidence="10">
    <location>
        <begin position="65"/>
        <end position="88"/>
    </location>
</feature>
<name>A0A0P1BJY6_9BASI</name>
<feature type="compositionally biased region" description="Basic and acidic residues" evidence="11">
    <location>
        <begin position="471"/>
        <end position="480"/>
    </location>
</feature>
<feature type="transmembrane region" description="Helical" evidence="10">
    <location>
        <begin position="24"/>
        <end position="45"/>
    </location>
</feature>
<dbReference type="OrthoDB" id="9909019at2759"/>
<dbReference type="InterPro" id="IPR001594">
    <property type="entry name" value="Palmitoyltrfase_DHHC"/>
</dbReference>
<accession>A0A0P1BJY6</accession>
<feature type="region of interest" description="Disordered" evidence="11">
    <location>
        <begin position="427"/>
        <end position="480"/>
    </location>
</feature>
<comment type="catalytic activity">
    <reaction evidence="9 10">
        <text>L-cysteinyl-[protein] + hexadecanoyl-CoA = S-hexadecanoyl-L-cysteinyl-[protein] + CoA</text>
        <dbReference type="Rhea" id="RHEA:36683"/>
        <dbReference type="Rhea" id="RHEA-COMP:10131"/>
        <dbReference type="Rhea" id="RHEA-COMP:11032"/>
        <dbReference type="ChEBI" id="CHEBI:29950"/>
        <dbReference type="ChEBI" id="CHEBI:57287"/>
        <dbReference type="ChEBI" id="CHEBI:57379"/>
        <dbReference type="ChEBI" id="CHEBI:74151"/>
        <dbReference type="EC" id="2.3.1.225"/>
    </reaction>
</comment>
<dbReference type="GO" id="GO:0016020">
    <property type="term" value="C:membrane"/>
    <property type="evidence" value="ECO:0007669"/>
    <property type="project" value="UniProtKB-SubCell"/>
</dbReference>
<dbReference type="AlphaFoldDB" id="A0A0P1BJY6"/>
<evidence type="ECO:0000259" key="12">
    <source>
        <dbReference type="Pfam" id="PF01529"/>
    </source>
</evidence>
<dbReference type="PANTHER" id="PTHR12246">
    <property type="entry name" value="PALMITOYLTRANSFERASE ZDHHC16"/>
    <property type="match status" value="1"/>
</dbReference>
<feature type="compositionally biased region" description="Low complexity" evidence="11">
    <location>
        <begin position="459"/>
        <end position="470"/>
    </location>
</feature>
<evidence type="ECO:0000256" key="8">
    <source>
        <dbReference type="ARBA" id="ARBA00023315"/>
    </source>
</evidence>
<feature type="compositionally biased region" description="Acidic residues" evidence="11">
    <location>
        <begin position="138"/>
        <end position="151"/>
    </location>
</feature>
<dbReference type="EC" id="2.3.1.225" evidence="10"/>
<evidence type="ECO:0000256" key="10">
    <source>
        <dbReference type="RuleBase" id="RU079119"/>
    </source>
</evidence>
<dbReference type="PROSITE" id="PS50216">
    <property type="entry name" value="DHHC"/>
    <property type="match status" value="1"/>
</dbReference>
<dbReference type="Proteomes" id="UP000054845">
    <property type="component" value="Unassembled WGS sequence"/>
</dbReference>
<evidence type="ECO:0000256" key="5">
    <source>
        <dbReference type="ARBA" id="ARBA00023136"/>
    </source>
</evidence>
<feature type="region of interest" description="Disordered" evidence="11">
    <location>
        <begin position="94"/>
        <end position="237"/>
    </location>
</feature>
<keyword evidence="4 10" id="KW-1133">Transmembrane helix</keyword>
<feature type="transmembrane region" description="Helical" evidence="10">
    <location>
        <begin position="343"/>
        <end position="362"/>
    </location>
</feature>
<dbReference type="Pfam" id="PF01529">
    <property type="entry name" value="DHHC"/>
    <property type="match status" value="1"/>
</dbReference>
<evidence type="ECO:0000256" key="11">
    <source>
        <dbReference type="SAM" id="MobiDB-lite"/>
    </source>
</evidence>
<evidence type="ECO:0000256" key="3">
    <source>
        <dbReference type="ARBA" id="ARBA00022692"/>
    </source>
</evidence>
<dbReference type="EMBL" id="CCYA01000318">
    <property type="protein sequence ID" value="CEH16485.1"/>
    <property type="molecule type" value="Genomic_DNA"/>
</dbReference>
<feature type="compositionally biased region" description="Basic and acidic residues" evidence="11">
    <location>
        <begin position="110"/>
        <end position="120"/>
    </location>
</feature>
<dbReference type="InterPro" id="IPR039859">
    <property type="entry name" value="PFA4/ZDH16/20/ERF2-like"/>
</dbReference>
<evidence type="ECO:0000313" key="13">
    <source>
        <dbReference type="EMBL" id="CEH16485.1"/>
    </source>
</evidence>
<keyword evidence="5 10" id="KW-0472">Membrane</keyword>
<feature type="transmembrane region" description="Helical" evidence="10">
    <location>
        <begin position="382"/>
        <end position="409"/>
    </location>
</feature>
<organism evidence="13 14">
    <name type="scientific">Ceraceosorus bombacis</name>
    <dbReference type="NCBI Taxonomy" id="401625"/>
    <lineage>
        <taxon>Eukaryota</taxon>
        <taxon>Fungi</taxon>
        <taxon>Dikarya</taxon>
        <taxon>Basidiomycota</taxon>
        <taxon>Ustilaginomycotina</taxon>
        <taxon>Exobasidiomycetes</taxon>
        <taxon>Ceraceosorales</taxon>
        <taxon>Ceraceosoraceae</taxon>
        <taxon>Ceraceosorus</taxon>
    </lineage>
</organism>
<comment type="subcellular location">
    <subcellularLocation>
        <location evidence="1">Membrane</location>
        <topology evidence="1">Multi-pass membrane protein</topology>
    </subcellularLocation>
</comment>
<keyword evidence="3 10" id="KW-0812">Transmembrane</keyword>
<protein>
    <recommendedName>
        <fullName evidence="10">Palmitoyltransferase</fullName>
        <ecNumber evidence="10">2.3.1.225</ecNumber>
    </recommendedName>
</protein>
<comment type="domain">
    <text evidence="10">The DHHC domain is required for palmitoyltransferase activity.</text>
</comment>
<dbReference type="GO" id="GO:0019706">
    <property type="term" value="F:protein-cysteine S-palmitoyltransferase activity"/>
    <property type="evidence" value="ECO:0007669"/>
    <property type="project" value="UniProtKB-EC"/>
</dbReference>
<keyword evidence="7" id="KW-0449">Lipoprotein</keyword>
<sequence length="519" mass="57373">MAPSIRLGAQGAGASRPRSRAQRLLSILAFSPFILVQSLFLFAWITLLRMHLNRDWFRANSSFFLFIDTTLSTFFVGSAAGCFAIAVFKNPGTPKWDQEAGVEGGGERSLAAREVEREGDGEAEAGAQQTNGHPGTEVETEEEVEGDEEFEGPNAPLLSAPEGSNPGTPKWDQEAGVEGGGERSVAAREVERERDCEAEAGAQQTNGHPGTEVETEEEVEGDEEFEGPNAPLLSAPEGSIDARGMLAMRLMPGVPRLPSRTGLVQLEETLQRARVSGQKKTTARLGNLQVKSSTGQQRWCAKCNAPKPDRAHHCSTCGVCILRMDHHCPWLASRCVGLRNHKAFFLFLFYTCLLCLWTSQATARALLDYVSSEKDGFENSPLSWAILFFIAFVFGIALIPFAGYHAWLICRNKTTLESMEGSGRVRLQAQRAPGRESVTERLRRLAAEDEGERPEEHSTGQTSSDQSGQERNNEELTREERKALKRAGKLNIYDLGASENWKFMMGRRWFMWFVPTGEP</sequence>
<evidence type="ECO:0000256" key="4">
    <source>
        <dbReference type="ARBA" id="ARBA00022989"/>
    </source>
</evidence>
<feature type="compositionally biased region" description="Basic and acidic residues" evidence="11">
    <location>
        <begin position="433"/>
        <end position="447"/>
    </location>
</feature>
<feature type="compositionally biased region" description="Acidic residues" evidence="11">
    <location>
        <begin position="213"/>
        <end position="226"/>
    </location>
</feature>
<evidence type="ECO:0000256" key="1">
    <source>
        <dbReference type="ARBA" id="ARBA00004141"/>
    </source>
</evidence>
<feature type="domain" description="Palmitoyltransferase DHHC" evidence="12">
    <location>
        <begin position="295"/>
        <end position="420"/>
    </location>
</feature>
<reference evidence="13 14" key="1">
    <citation type="submission" date="2014-09" db="EMBL/GenBank/DDBJ databases">
        <authorList>
            <person name="Magalhaes I.L.F."/>
            <person name="Oliveira U."/>
            <person name="Santos F.R."/>
            <person name="Vidigal T.H.D.A."/>
            <person name="Brescovit A.D."/>
            <person name="Santos A.J."/>
        </authorList>
    </citation>
    <scope>NUCLEOTIDE SEQUENCE [LARGE SCALE GENOMIC DNA]</scope>
</reference>
<keyword evidence="14" id="KW-1185">Reference proteome</keyword>
<keyword evidence="8 10" id="KW-0012">Acyltransferase</keyword>
<evidence type="ECO:0000256" key="7">
    <source>
        <dbReference type="ARBA" id="ARBA00023288"/>
    </source>
</evidence>
<feature type="compositionally biased region" description="Basic and acidic residues" evidence="11">
    <location>
        <begin position="185"/>
        <end position="197"/>
    </location>
</feature>
<evidence type="ECO:0000256" key="2">
    <source>
        <dbReference type="ARBA" id="ARBA00022679"/>
    </source>
</evidence>
<keyword evidence="6" id="KW-0564">Palmitate</keyword>